<feature type="compositionally biased region" description="Acidic residues" evidence="8">
    <location>
        <begin position="327"/>
        <end position="339"/>
    </location>
</feature>
<dbReference type="Gene3D" id="1.20.1280.50">
    <property type="match status" value="1"/>
</dbReference>
<evidence type="ECO:0000256" key="6">
    <source>
        <dbReference type="ARBA" id="ARBA00023125"/>
    </source>
</evidence>
<dbReference type="InterPro" id="IPR001810">
    <property type="entry name" value="F-box_dom"/>
</dbReference>
<keyword evidence="9" id="KW-0812">Transmembrane</keyword>
<proteinExistence type="predicted"/>
<dbReference type="InterPro" id="IPR019787">
    <property type="entry name" value="Znf_PHD-finger"/>
</dbReference>
<keyword evidence="6" id="KW-0238">DNA-binding</keyword>
<feature type="compositionally biased region" description="Basic residues" evidence="8">
    <location>
        <begin position="408"/>
        <end position="417"/>
    </location>
</feature>
<accession>A0AAZ1XVM5</accession>
<feature type="signal peptide" evidence="10">
    <location>
        <begin position="1"/>
        <end position="24"/>
    </location>
</feature>
<keyword evidence="4 7" id="KW-0863">Zinc-finger</keyword>
<name>A0AAZ1XVM5_OREAU</name>
<dbReference type="InterPro" id="IPR013083">
    <property type="entry name" value="Znf_RING/FYVE/PHD"/>
</dbReference>
<dbReference type="Pfam" id="PF25372">
    <property type="entry name" value="DUF7885"/>
    <property type="match status" value="1"/>
</dbReference>
<feature type="compositionally biased region" description="Basic and acidic residues" evidence="8">
    <location>
        <begin position="303"/>
        <end position="315"/>
    </location>
</feature>
<dbReference type="PROSITE" id="PS50016">
    <property type="entry name" value="ZF_PHD_2"/>
    <property type="match status" value="1"/>
</dbReference>
<dbReference type="GO" id="GO:0008270">
    <property type="term" value="F:zinc ion binding"/>
    <property type="evidence" value="ECO:0007669"/>
    <property type="project" value="UniProtKB-KW"/>
</dbReference>
<dbReference type="Ensembl" id="ENSOABT00000062828.1">
    <property type="protein sequence ID" value="ENSOABP00000071612.1"/>
    <property type="gene ID" value="ENSOABG00000000355.2"/>
</dbReference>
<dbReference type="Pfam" id="PF12937">
    <property type="entry name" value="F-box-like"/>
    <property type="match status" value="1"/>
</dbReference>
<evidence type="ECO:0000256" key="3">
    <source>
        <dbReference type="ARBA" id="ARBA00022737"/>
    </source>
</evidence>
<evidence type="ECO:0000256" key="5">
    <source>
        <dbReference type="ARBA" id="ARBA00022833"/>
    </source>
</evidence>
<evidence type="ECO:0000256" key="1">
    <source>
        <dbReference type="ARBA" id="ARBA00022614"/>
    </source>
</evidence>
<dbReference type="SUPFAM" id="SSF52047">
    <property type="entry name" value="RNI-like"/>
    <property type="match status" value="1"/>
</dbReference>
<keyword evidence="10" id="KW-0732">Signal</keyword>
<organism evidence="13 14">
    <name type="scientific">Oreochromis aureus</name>
    <name type="common">Israeli tilapia</name>
    <name type="synonym">Chromis aureus</name>
    <dbReference type="NCBI Taxonomy" id="47969"/>
    <lineage>
        <taxon>Eukaryota</taxon>
        <taxon>Metazoa</taxon>
        <taxon>Chordata</taxon>
        <taxon>Craniata</taxon>
        <taxon>Vertebrata</taxon>
        <taxon>Euteleostomi</taxon>
        <taxon>Actinopterygii</taxon>
        <taxon>Neopterygii</taxon>
        <taxon>Teleostei</taxon>
        <taxon>Neoteleostei</taxon>
        <taxon>Acanthomorphata</taxon>
        <taxon>Ovalentaria</taxon>
        <taxon>Cichlomorphae</taxon>
        <taxon>Cichliformes</taxon>
        <taxon>Cichlidae</taxon>
        <taxon>African cichlids</taxon>
        <taxon>Pseudocrenilabrinae</taxon>
        <taxon>Oreochromini</taxon>
        <taxon>Oreochromis</taxon>
    </lineage>
</organism>
<feature type="chain" id="PRO_5044252978" description="Lysine (K)-specific demethylase 2Ba" evidence="10">
    <location>
        <begin position="25"/>
        <end position="821"/>
    </location>
</feature>
<keyword evidence="5" id="KW-0862">Zinc</keyword>
<dbReference type="InterPro" id="IPR057207">
    <property type="entry name" value="FBXL15_LRR"/>
</dbReference>
<keyword evidence="14" id="KW-1185">Reference proteome</keyword>
<dbReference type="Gene3D" id="3.80.10.10">
    <property type="entry name" value="Ribonuclease Inhibitor"/>
    <property type="match status" value="2"/>
</dbReference>
<dbReference type="InterPro" id="IPR011011">
    <property type="entry name" value="Znf_FYVE_PHD"/>
</dbReference>
<dbReference type="Proteomes" id="UP000472276">
    <property type="component" value="Unassembled WGS sequence"/>
</dbReference>
<dbReference type="PANTHER" id="PTHR23123">
    <property type="entry name" value="PHD/F-BOX CONTAINING PROTEIN"/>
    <property type="match status" value="1"/>
</dbReference>
<keyword evidence="9" id="KW-1133">Transmembrane helix</keyword>
<dbReference type="FunFam" id="3.30.40.10:FF:000020">
    <property type="entry name" value="lysine-specific demethylase 2B isoform X1"/>
    <property type="match status" value="1"/>
</dbReference>
<evidence type="ECO:0000313" key="14">
    <source>
        <dbReference type="Proteomes" id="UP000472276"/>
    </source>
</evidence>
<evidence type="ECO:0000256" key="10">
    <source>
        <dbReference type="SAM" id="SignalP"/>
    </source>
</evidence>
<evidence type="ECO:0000256" key="4">
    <source>
        <dbReference type="ARBA" id="ARBA00022771"/>
    </source>
</evidence>
<gene>
    <name evidence="13" type="primary">kdm2ba</name>
</gene>
<dbReference type="PROSITE" id="PS01359">
    <property type="entry name" value="ZF_PHD_1"/>
    <property type="match status" value="1"/>
</dbReference>
<keyword evidence="2" id="KW-0479">Metal-binding</keyword>
<dbReference type="GO" id="GO:0003677">
    <property type="term" value="F:DNA binding"/>
    <property type="evidence" value="ECO:0007669"/>
    <property type="project" value="UniProtKB-KW"/>
</dbReference>
<dbReference type="InterPro" id="IPR050690">
    <property type="entry name" value="JHDM1_Histone_Demethylase"/>
</dbReference>
<dbReference type="Gene3D" id="3.30.40.10">
    <property type="entry name" value="Zinc/RING finger domain, C3HC4 (zinc finger)"/>
    <property type="match status" value="1"/>
</dbReference>
<evidence type="ECO:0000256" key="2">
    <source>
        <dbReference type="ARBA" id="ARBA00022723"/>
    </source>
</evidence>
<dbReference type="InterPro" id="IPR032675">
    <property type="entry name" value="LRR_dom_sf"/>
</dbReference>
<dbReference type="Pfam" id="PF16866">
    <property type="entry name" value="PHD_4"/>
    <property type="match status" value="1"/>
</dbReference>
<feature type="compositionally biased region" description="Basic and acidic residues" evidence="8">
    <location>
        <begin position="340"/>
        <end position="356"/>
    </location>
</feature>
<reference evidence="13" key="3">
    <citation type="submission" date="2025-09" db="UniProtKB">
        <authorList>
            <consortium name="Ensembl"/>
        </authorList>
    </citation>
    <scope>IDENTIFICATION</scope>
</reference>
<evidence type="ECO:0000256" key="8">
    <source>
        <dbReference type="SAM" id="MobiDB-lite"/>
    </source>
</evidence>
<keyword evidence="3" id="KW-0677">Repeat</keyword>
<dbReference type="SUPFAM" id="SSF57903">
    <property type="entry name" value="FYVE/PHD zinc finger"/>
    <property type="match status" value="1"/>
</dbReference>
<feature type="compositionally biased region" description="Basic and acidic residues" evidence="8">
    <location>
        <begin position="418"/>
        <end position="427"/>
    </location>
</feature>
<dbReference type="InterPro" id="IPR019786">
    <property type="entry name" value="Zinc_finger_PHD-type_CS"/>
</dbReference>
<evidence type="ECO:0000313" key="13">
    <source>
        <dbReference type="Ensembl" id="ENSOABP00000071612.1"/>
    </source>
</evidence>
<dbReference type="FunFam" id="3.80.10.10:FF:000011">
    <property type="entry name" value="Lysine-specific demethylase 2B isoform X1"/>
    <property type="match status" value="1"/>
</dbReference>
<feature type="region of interest" description="Disordered" evidence="8">
    <location>
        <begin position="210"/>
        <end position="470"/>
    </location>
</feature>
<feature type="compositionally biased region" description="Basic and acidic residues" evidence="8">
    <location>
        <begin position="251"/>
        <end position="267"/>
    </location>
</feature>
<dbReference type="Pfam" id="PF02008">
    <property type="entry name" value="zf-CXXC"/>
    <property type="match status" value="1"/>
</dbReference>
<feature type="region of interest" description="Disordered" evidence="8">
    <location>
        <begin position="498"/>
        <end position="519"/>
    </location>
</feature>
<feature type="transmembrane region" description="Helical" evidence="9">
    <location>
        <begin position="40"/>
        <end position="61"/>
    </location>
</feature>
<feature type="compositionally biased region" description="Basic and acidic residues" evidence="8">
    <location>
        <begin position="447"/>
        <end position="462"/>
    </location>
</feature>
<dbReference type="CDD" id="cd22180">
    <property type="entry name" value="F-box_FBXL10"/>
    <property type="match status" value="1"/>
</dbReference>
<feature type="compositionally biased region" description="Basic and acidic residues" evidence="8">
    <location>
        <begin position="233"/>
        <end position="243"/>
    </location>
</feature>
<keyword evidence="9" id="KW-0472">Membrane</keyword>
<protein>
    <recommendedName>
        <fullName evidence="15">Lysine (K)-specific demethylase 2Ba</fullName>
    </recommendedName>
</protein>
<dbReference type="CDD" id="cd15644">
    <property type="entry name" value="PHD_KDM2B"/>
    <property type="match status" value="1"/>
</dbReference>
<evidence type="ECO:0000256" key="9">
    <source>
        <dbReference type="SAM" id="Phobius"/>
    </source>
</evidence>
<feature type="region of interest" description="Disordered" evidence="8">
    <location>
        <begin position="68"/>
        <end position="90"/>
    </location>
</feature>
<feature type="compositionally biased region" description="Polar residues" evidence="8">
    <location>
        <begin position="385"/>
        <end position="401"/>
    </location>
</feature>
<evidence type="ECO:0000256" key="7">
    <source>
        <dbReference type="PROSITE-ProRule" id="PRU00509"/>
    </source>
</evidence>
<dbReference type="InterPro" id="IPR002857">
    <property type="entry name" value="Znf_CXXC"/>
</dbReference>
<reference evidence="13" key="2">
    <citation type="submission" date="2025-08" db="UniProtKB">
        <authorList>
            <consortium name="Ensembl"/>
        </authorList>
    </citation>
    <scope>IDENTIFICATION</scope>
</reference>
<keyword evidence="1" id="KW-0433">Leucine-rich repeat</keyword>
<feature type="domain" description="CXXC-type" evidence="12">
    <location>
        <begin position="90"/>
        <end position="136"/>
    </location>
</feature>
<dbReference type="AlphaFoldDB" id="A0AAZ1XVM5"/>
<evidence type="ECO:0000259" key="12">
    <source>
        <dbReference type="PROSITE" id="PS51058"/>
    </source>
</evidence>
<reference evidence="14" key="1">
    <citation type="submission" date="2020-03" db="EMBL/GenBank/DDBJ databases">
        <title>Evolution of repeat sequences and sex chromosomes of tilapia species revealed by chromosome-level genomes.</title>
        <authorList>
            <person name="Xu L."/>
            <person name="Tao W."/>
            <person name="Wang D."/>
            <person name="Zhou Q."/>
        </authorList>
    </citation>
    <scope>NUCLEOTIDE SEQUENCE [LARGE SCALE GENOMIC DNA]</scope>
    <source>
        <strain evidence="14">Israel</strain>
    </source>
</reference>
<evidence type="ECO:0000259" key="11">
    <source>
        <dbReference type="PROSITE" id="PS50016"/>
    </source>
</evidence>
<feature type="domain" description="PHD-type" evidence="11">
    <location>
        <begin position="143"/>
        <end position="209"/>
    </location>
</feature>
<sequence length="821" mass="93222">MHASQFDVGASLMAFLVLISAVWSDICTSVSLLKGPLSMFSMTQSLFILSCHLTSLTFFAFQQRAANRPKPKMGTSSAVKLPSNRSSSGARRRRTRCRKCEACLRSECGECHFCKDMKKFGGPGRMKQSCIMRQCIAPVLPHTAVCVVCKEAGKEDTLEDEEDKFNFMLMECSICNEIVHPNCLKVCDASGVVNDELPNCWECPKCNHAGKSGKQKRGPGFKYASNLPGSLLREQKPVTKEEGDASSATKRRSDKEETPRYRPEESLSRQPPVLSPSNLPRPRPEDKLRRKRKLFDDDEEEDLSVRKKEKSDDPYFSKLLQQIKREEDDEDAEEEDEEGRESHFQSGVERKGRSGDPEDDGDYRDSKSDLLNPSLRTPVGDSDQSHCSSPQAGPSSEGGSETQEKGPRPKARRKRRLPNRELSRELSKALTQEIQKTEDCMANENRQPLKAEPETENEEPKKLFRNGNELGDQRAHLKTKEMNGNSWELRHFYPSQITPLGFNRSTPTTRPVPPRSPPKCVQMERHVIRPPPISPPPDRLPLKDGKAHIIQRELWMKIFRYLTHQELCVCMRVCKTWNRWCCDKRLWTKIDLNRCTSVTPLMLSGIIRRQPVSLDLSWTNISKKQLSWLINRLPGLRVLRLSGCSWAAVSALCTSSCPLLRTLDVQWVEGLKDAQMRDLLSPPTDNRPGQLDNRCKLRNVEELRLAGLDITDTSLRLISRQMPLLSRLDLSYCNHINDQSVNLLTAAGTTTRDSLTEINLSVCNRVTDHSLNFFKRCGSICQIDLRFCKQVTKAACERFIAEMSVSVPFKLKEDKLLQKIS</sequence>
<dbReference type="PROSITE" id="PS51058">
    <property type="entry name" value="ZF_CXXC"/>
    <property type="match status" value="1"/>
</dbReference>
<evidence type="ECO:0008006" key="15">
    <source>
        <dbReference type="Google" id="ProtNLM"/>
    </source>
</evidence>